<dbReference type="HOGENOM" id="CLU_1059254_0_0_1"/>
<protein>
    <recommendedName>
        <fullName evidence="3">Cathepsin propeptide inhibitor domain-containing protein</fullName>
    </recommendedName>
</protein>
<evidence type="ECO:0000313" key="1">
    <source>
        <dbReference type="EnsemblPlants" id="KQL04976"/>
    </source>
</evidence>
<dbReference type="OMA" id="VDPWYLQ"/>
<dbReference type="Gene3D" id="1.10.287.2250">
    <property type="match status" value="1"/>
</dbReference>
<evidence type="ECO:0000313" key="2">
    <source>
        <dbReference type="Proteomes" id="UP000004995"/>
    </source>
</evidence>
<organism evidence="1 2">
    <name type="scientific">Setaria italica</name>
    <name type="common">Foxtail millet</name>
    <name type="synonym">Panicum italicum</name>
    <dbReference type="NCBI Taxonomy" id="4555"/>
    <lineage>
        <taxon>Eukaryota</taxon>
        <taxon>Viridiplantae</taxon>
        <taxon>Streptophyta</taxon>
        <taxon>Embryophyta</taxon>
        <taxon>Tracheophyta</taxon>
        <taxon>Spermatophyta</taxon>
        <taxon>Magnoliopsida</taxon>
        <taxon>Liliopsida</taxon>
        <taxon>Poales</taxon>
        <taxon>Poaceae</taxon>
        <taxon>PACMAD clade</taxon>
        <taxon>Panicoideae</taxon>
        <taxon>Panicodae</taxon>
        <taxon>Paniceae</taxon>
        <taxon>Cenchrinae</taxon>
        <taxon>Setaria</taxon>
    </lineage>
</organism>
<gene>
    <name evidence="1" type="primary">LOC101784052</name>
</gene>
<dbReference type="EnsemblPlants" id="KQL04976">
    <property type="protein sequence ID" value="KQL04976"/>
    <property type="gene ID" value="SETIT_002587mg"/>
</dbReference>
<dbReference type="Proteomes" id="UP000004995">
    <property type="component" value="Unassembled WGS sequence"/>
</dbReference>
<dbReference type="EMBL" id="AGNK02002949">
    <property type="status" value="NOT_ANNOTATED_CDS"/>
    <property type="molecule type" value="Genomic_DNA"/>
</dbReference>
<evidence type="ECO:0008006" key="3">
    <source>
        <dbReference type="Google" id="ProtNLM"/>
    </source>
</evidence>
<dbReference type="InParanoid" id="K3XL14"/>
<name>K3XL14_SETIT</name>
<keyword evidence="2" id="KW-1185">Reference proteome</keyword>
<sequence>MSMHDVVELKCMENRSKKSLRWCRTHDLKSSALPPSSSLLSPHSPPSGSMVASMLLRASRVATRAACSAVSAASRRAAGAGSAGAAVPDLLLPRSTPVASPLFGRYQASRRTAVACLGGAGAQDLLLRRSTPVASPPFGRCLSSLMARSDQGTLEPLTRPAFEVDDKDLESDEALWAFYERWCKFWGQERSREEMQRRFDLFKDTVLFVHRCNKNGDQLEVGMFADGKLAEQQVGVCKEVFESLPYSKSLIIGRAGPILFNNK</sequence>
<accession>K3XL14</accession>
<dbReference type="Gramene" id="KQL04976">
    <property type="protein sequence ID" value="KQL04976"/>
    <property type="gene ID" value="SETIT_002587mg"/>
</dbReference>
<dbReference type="AlphaFoldDB" id="K3XL14"/>
<reference evidence="2" key="1">
    <citation type="journal article" date="2012" name="Nat. Biotechnol.">
        <title>Reference genome sequence of the model plant Setaria.</title>
        <authorList>
            <person name="Bennetzen J.L."/>
            <person name="Schmutz J."/>
            <person name="Wang H."/>
            <person name="Percifield R."/>
            <person name="Hawkins J."/>
            <person name="Pontaroli A.C."/>
            <person name="Estep M."/>
            <person name="Feng L."/>
            <person name="Vaughn J.N."/>
            <person name="Grimwood J."/>
            <person name="Jenkins J."/>
            <person name="Barry K."/>
            <person name="Lindquist E."/>
            <person name="Hellsten U."/>
            <person name="Deshpande S."/>
            <person name="Wang X."/>
            <person name="Wu X."/>
            <person name="Mitros T."/>
            <person name="Triplett J."/>
            <person name="Yang X."/>
            <person name="Ye C.Y."/>
            <person name="Mauro-Herrera M."/>
            <person name="Wang L."/>
            <person name="Li P."/>
            <person name="Sharma M."/>
            <person name="Sharma R."/>
            <person name="Ronald P.C."/>
            <person name="Panaud O."/>
            <person name="Kellogg E.A."/>
            <person name="Brutnell T.P."/>
            <person name="Doust A.N."/>
            <person name="Tuskan G.A."/>
            <person name="Rokhsar D."/>
            <person name="Devos K.M."/>
        </authorList>
    </citation>
    <scope>NUCLEOTIDE SEQUENCE [LARGE SCALE GENOMIC DNA]</scope>
    <source>
        <strain evidence="2">cv. Yugu1</strain>
    </source>
</reference>
<dbReference type="STRING" id="4555.K3XL14"/>
<dbReference type="eggNOG" id="ENOG502R75Y">
    <property type="taxonomic scope" value="Eukaryota"/>
</dbReference>
<proteinExistence type="predicted"/>
<reference evidence="1" key="2">
    <citation type="submission" date="2018-08" db="UniProtKB">
        <authorList>
            <consortium name="EnsemblPlants"/>
        </authorList>
    </citation>
    <scope>IDENTIFICATION</scope>
    <source>
        <strain evidence="1">Yugu1</strain>
    </source>
</reference>